<evidence type="ECO:0000256" key="1">
    <source>
        <dbReference type="SAM" id="Phobius"/>
    </source>
</evidence>
<keyword evidence="1" id="KW-0472">Membrane</keyword>
<organism evidence="2">
    <name type="scientific">Castor canadensis</name>
    <name type="common">American beaver</name>
    <dbReference type="NCBI Taxonomy" id="51338"/>
    <lineage>
        <taxon>Eukaryota</taxon>
        <taxon>Metazoa</taxon>
        <taxon>Chordata</taxon>
        <taxon>Craniata</taxon>
        <taxon>Vertebrata</taxon>
        <taxon>Euteleostomi</taxon>
        <taxon>Mammalia</taxon>
        <taxon>Eutheria</taxon>
        <taxon>Euarchontoglires</taxon>
        <taxon>Glires</taxon>
        <taxon>Rodentia</taxon>
        <taxon>Castorimorpha</taxon>
        <taxon>Castoridae</taxon>
        <taxon>Castor</taxon>
    </lineage>
</organism>
<sequence length="76" mass="9139">IYQLNVRNKNLDLYLVAHFRCKGSYSIDSKLFLLRDISFCFCAIICMNLVIRKLYCDIIKLYCYLKMIVCRTEDFH</sequence>
<keyword evidence="1" id="KW-0812">Transmembrane</keyword>
<feature type="transmembrane region" description="Helical" evidence="1">
    <location>
        <begin position="32"/>
        <end position="51"/>
    </location>
</feature>
<dbReference type="AlphaFoldDB" id="A0A8C0XGE1"/>
<dbReference type="Ensembl" id="ENSCCNT00000029131.1">
    <property type="protein sequence ID" value="ENSCCNP00000022757.1"/>
    <property type="gene ID" value="ENSCCNG00000022389.1"/>
</dbReference>
<keyword evidence="1" id="KW-1133">Transmembrane helix</keyword>
<accession>A0A8C0XGE1</accession>
<protein>
    <submittedName>
        <fullName evidence="2">Uncharacterized protein</fullName>
    </submittedName>
</protein>
<proteinExistence type="predicted"/>
<name>A0A8C0XGE1_CASCN</name>
<evidence type="ECO:0000313" key="2">
    <source>
        <dbReference type="Ensembl" id="ENSCCNP00000022757.1"/>
    </source>
</evidence>
<reference evidence="2" key="1">
    <citation type="submission" date="2023-09" db="UniProtKB">
        <authorList>
            <consortium name="Ensembl"/>
        </authorList>
    </citation>
    <scope>IDENTIFICATION</scope>
</reference>